<dbReference type="GO" id="GO:0004497">
    <property type="term" value="F:monooxygenase activity"/>
    <property type="evidence" value="ECO:0007669"/>
    <property type="project" value="InterPro"/>
</dbReference>
<gene>
    <name evidence="4" type="ORF">A2U01_0012792</name>
</gene>
<dbReference type="Gene3D" id="1.10.630.10">
    <property type="entry name" value="Cytochrome P450"/>
    <property type="match status" value="1"/>
</dbReference>
<dbReference type="InterPro" id="IPR036396">
    <property type="entry name" value="Cyt_P450_sf"/>
</dbReference>
<dbReference type="PANTHER" id="PTHR47955">
    <property type="entry name" value="CYTOCHROME P450 FAMILY 71 PROTEIN"/>
    <property type="match status" value="1"/>
</dbReference>
<name>A0A392MWI8_9FABA</name>
<evidence type="ECO:0000256" key="3">
    <source>
        <dbReference type="ARBA" id="ARBA00023004"/>
    </source>
</evidence>
<proteinExistence type="inferred from homology"/>
<reference evidence="4 5" key="1">
    <citation type="journal article" date="2018" name="Front. Plant Sci.">
        <title>Red Clover (Trifolium pratense) and Zigzag Clover (T. medium) - A Picture of Genomic Similarities and Differences.</title>
        <authorList>
            <person name="Dluhosova J."/>
            <person name="Istvanek J."/>
            <person name="Nedelnik J."/>
            <person name="Repkova J."/>
        </authorList>
    </citation>
    <scope>NUCLEOTIDE SEQUENCE [LARGE SCALE GENOMIC DNA]</scope>
    <source>
        <strain evidence="5">cv. 10/8</strain>
        <tissue evidence="4">Leaf</tissue>
    </source>
</reference>
<accession>A0A392MWI8</accession>
<dbReference type="Pfam" id="PF00067">
    <property type="entry name" value="p450"/>
    <property type="match status" value="1"/>
</dbReference>
<sequence>MVEYVKEHCCSSALPLNLTELLSTITNDIICRVTFGKRYREGRGMKLQEVLLEFEELLGTVCIGDYIPWLDWLGKVNGVYSRAEKCAKYLDEFLEQVIEEHISHRLRNDTVDNEEQSDLVDVLLSVQKTDAIDFPIDRTSVKAVILVSYYADNVDPR</sequence>
<dbReference type="AlphaFoldDB" id="A0A392MWI8"/>
<protein>
    <submittedName>
        <fullName evidence="4">Cytochrome P450 71A26-like</fullName>
    </submittedName>
</protein>
<dbReference type="Proteomes" id="UP000265520">
    <property type="component" value="Unassembled WGS sequence"/>
</dbReference>
<dbReference type="EMBL" id="LXQA010021326">
    <property type="protein sequence ID" value="MCH91861.1"/>
    <property type="molecule type" value="Genomic_DNA"/>
</dbReference>
<evidence type="ECO:0000256" key="2">
    <source>
        <dbReference type="ARBA" id="ARBA00022723"/>
    </source>
</evidence>
<dbReference type="GO" id="GO:0005506">
    <property type="term" value="F:iron ion binding"/>
    <property type="evidence" value="ECO:0007669"/>
    <property type="project" value="InterPro"/>
</dbReference>
<dbReference type="GO" id="GO:0016705">
    <property type="term" value="F:oxidoreductase activity, acting on paired donors, with incorporation or reduction of molecular oxygen"/>
    <property type="evidence" value="ECO:0007669"/>
    <property type="project" value="InterPro"/>
</dbReference>
<keyword evidence="5" id="KW-1185">Reference proteome</keyword>
<dbReference type="InterPro" id="IPR001128">
    <property type="entry name" value="Cyt_P450"/>
</dbReference>
<evidence type="ECO:0000256" key="1">
    <source>
        <dbReference type="ARBA" id="ARBA00010617"/>
    </source>
</evidence>
<organism evidence="4 5">
    <name type="scientific">Trifolium medium</name>
    <dbReference type="NCBI Taxonomy" id="97028"/>
    <lineage>
        <taxon>Eukaryota</taxon>
        <taxon>Viridiplantae</taxon>
        <taxon>Streptophyta</taxon>
        <taxon>Embryophyta</taxon>
        <taxon>Tracheophyta</taxon>
        <taxon>Spermatophyta</taxon>
        <taxon>Magnoliopsida</taxon>
        <taxon>eudicotyledons</taxon>
        <taxon>Gunneridae</taxon>
        <taxon>Pentapetalae</taxon>
        <taxon>rosids</taxon>
        <taxon>fabids</taxon>
        <taxon>Fabales</taxon>
        <taxon>Fabaceae</taxon>
        <taxon>Papilionoideae</taxon>
        <taxon>50 kb inversion clade</taxon>
        <taxon>NPAAA clade</taxon>
        <taxon>Hologalegina</taxon>
        <taxon>IRL clade</taxon>
        <taxon>Trifolieae</taxon>
        <taxon>Trifolium</taxon>
    </lineage>
</organism>
<evidence type="ECO:0000313" key="4">
    <source>
        <dbReference type="EMBL" id="MCH91861.1"/>
    </source>
</evidence>
<comment type="caution">
    <text evidence="4">The sequence shown here is derived from an EMBL/GenBank/DDBJ whole genome shotgun (WGS) entry which is preliminary data.</text>
</comment>
<keyword evidence="3" id="KW-0408">Iron</keyword>
<dbReference type="GO" id="GO:0020037">
    <property type="term" value="F:heme binding"/>
    <property type="evidence" value="ECO:0007669"/>
    <property type="project" value="InterPro"/>
</dbReference>
<dbReference type="SUPFAM" id="SSF48264">
    <property type="entry name" value="Cytochrome P450"/>
    <property type="match status" value="1"/>
</dbReference>
<comment type="similarity">
    <text evidence="1">Belongs to the cytochrome P450 family.</text>
</comment>
<evidence type="ECO:0000313" key="5">
    <source>
        <dbReference type="Proteomes" id="UP000265520"/>
    </source>
</evidence>
<keyword evidence="2" id="KW-0479">Metal-binding</keyword>